<accession>A0A934X058</accession>
<evidence type="ECO:0000256" key="2">
    <source>
        <dbReference type="SAM" id="SignalP"/>
    </source>
</evidence>
<dbReference type="InterPro" id="IPR011990">
    <property type="entry name" value="TPR-like_helical_dom_sf"/>
</dbReference>
<dbReference type="InterPro" id="IPR024983">
    <property type="entry name" value="CHAT_dom"/>
</dbReference>
<dbReference type="Proteomes" id="UP000611723">
    <property type="component" value="Unassembled WGS sequence"/>
</dbReference>
<gene>
    <name evidence="4" type="ORF">JKA74_15470</name>
</gene>
<comment type="caution">
    <text evidence="4">The sequence shown here is derived from an EMBL/GenBank/DDBJ whole genome shotgun (WGS) entry which is preliminary data.</text>
</comment>
<name>A0A934X058_9BACT</name>
<evidence type="ECO:0000256" key="1">
    <source>
        <dbReference type="PROSITE-ProRule" id="PRU00339"/>
    </source>
</evidence>
<organism evidence="4 5">
    <name type="scientific">Marivirga aurantiaca</name>
    <dbReference type="NCBI Taxonomy" id="2802615"/>
    <lineage>
        <taxon>Bacteria</taxon>
        <taxon>Pseudomonadati</taxon>
        <taxon>Bacteroidota</taxon>
        <taxon>Cytophagia</taxon>
        <taxon>Cytophagales</taxon>
        <taxon>Marivirgaceae</taxon>
        <taxon>Marivirga</taxon>
    </lineage>
</organism>
<dbReference type="RefSeq" id="WP_201432127.1">
    <property type="nucleotide sequence ID" value="NZ_JAEQBW010000008.1"/>
</dbReference>
<evidence type="ECO:0000259" key="3">
    <source>
        <dbReference type="Pfam" id="PF12770"/>
    </source>
</evidence>
<dbReference type="PANTHER" id="PTHR10098">
    <property type="entry name" value="RAPSYN-RELATED"/>
    <property type="match status" value="1"/>
</dbReference>
<protein>
    <submittedName>
        <fullName evidence="4">CHAT domain-containing protein</fullName>
    </submittedName>
</protein>
<dbReference type="Pfam" id="PF12770">
    <property type="entry name" value="CHAT"/>
    <property type="match status" value="1"/>
</dbReference>
<feature type="domain" description="CHAT" evidence="3">
    <location>
        <begin position="696"/>
        <end position="1022"/>
    </location>
</feature>
<dbReference type="SMART" id="SM00028">
    <property type="entry name" value="TPR"/>
    <property type="match status" value="6"/>
</dbReference>
<dbReference type="SUPFAM" id="SSF48452">
    <property type="entry name" value="TPR-like"/>
    <property type="match status" value="3"/>
</dbReference>
<evidence type="ECO:0000313" key="5">
    <source>
        <dbReference type="Proteomes" id="UP000611723"/>
    </source>
</evidence>
<dbReference type="Pfam" id="PF13374">
    <property type="entry name" value="TPR_10"/>
    <property type="match status" value="1"/>
</dbReference>
<dbReference type="EMBL" id="JAEQBW010000008">
    <property type="protein sequence ID" value="MBK6266444.1"/>
    <property type="molecule type" value="Genomic_DNA"/>
</dbReference>
<reference evidence="4" key="1">
    <citation type="submission" date="2021-01" db="EMBL/GenBank/DDBJ databases">
        <title>Marivirga aurantiaca sp. nov., isolated from intertidal surface sediments.</title>
        <authorList>
            <person name="Zhang M."/>
        </authorList>
    </citation>
    <scope>NUCLEOTIDE SEQUENCE</scope>
    <source>
        <strain evidence="4">S37H4</strain>
    </source>
</reference>
<keyword evidence="5" id="KW-1185">Reference proteome</keyword>
<keyword evidence="1" id="KW-0802">TPR repeat</keyword>
<dbReference type="Gene3D" id="1.25.40.10">
    <property type="entry name" value="Tetratricopeptide repeat domain"/>
    <property type="match status" value="3"/>
</dbReference>
<dbReference type="PROSITE" id="PS50005">
    <property type="entry name" value="TPR"/>
    <property type="match status" value="1"/>
</dbReference>
<dbReference type="AlphaFoldDB" id="A0A934X058"/>
<keyword evidence="2" id="KW-0732">Signal</keyword>
<feature type="repeat" description="TPR" evidence="1">
    <location>
        <begin position="390"/>
        <end position="423"/>
    </location>
</feature>
<dbReference type="InterPro" id="IPR019734">
    <property type="entry name" value="TPR_rpt"/>
</dbReference>
<feature type="signal peptide" evidence="2">
    <location>
        <begin position="1"/>
        <end position="24"/>
    </location>
</feature>
<proteinExistence type="predicted"/>
<sequence length="1022" mass="116863">MKTFRFILLHFTALFTLHSHTGFAQDNFNFSTIDQHFNNGQFEKVIANRAEILNYVQKGQDSLSAEMLYFLGDAYLALDRTEDGLLIMEEELKLRKKLSNNDPSLIANLQFNLGYYYSVLNRFPKSILYYENAIESFRSIEGTASAAYVEGNIELAKVLSISGKSAPALKTLNELRKNDFARENYLHVIRKEIGMVYLDRGNYYRSEEILTQNLKLLLDLFGKESIQYAEGLVALATPKFYKSNYAEAEKLYKDALEIINKLDGNEYLLSATKNNLASLYWRIGLYENSLALNKEIITQENTLDNAITIKNYATTLSSSGNARESLMYADSSLNMVSAILGRNSELYAKFNKEKAIAYLANNDIENYFTTMEESYQIAKDVIEKSNPEFSKYEFQLGRAYYRKNEIAQAEKHINEAFKLRKKYLNDRHPLYAEATKELAELNWFKNEFKASGSYFKETIDNYFAQIDAYFPALSEQEKANFYSNILRPTFEEYNSYVIAYHDKNPQLLEDMYNYQLSTKGLIMYATAKARKNILQSGNQELIDQYKSWIDTKELIAKMYSLKEEEIQEQSLNLDSLLLASDALEKDLSRASAEFAEAYQIKRGDWKEIQAQLKPDEAAIEMIRFKKFSPDSSGQFLDEIYYAALLIDKNSKHPQLILFNNGEELENKFIKNYKNAIKYKVIDTYSYQNYWKSIADKTRKYNKLYFSPDGIYNQISINSLYNNDTKKYVLEEQNIQMLTNTRDLIAYRNPEKSSQLTSNQTPSQLFGFPNYNKGLEVNTSTDGELAKNVASNVSLDRGLRGSLQRYIRGNSLVTSLPGTKEEVEQIEKIYQVNKTESPQIHLSNEADEATLKSVSSPRVLHIATHGFFMENNESNSDNPEDKYAQNPLLKSGLIMAGANSFISSGMDENEGQDGILTAYEAMNLNLSNTELIVLSACETGLGDLKNGEGVYGLRRAFQVAGAEAIIMSLWSVDDIATQELMTAFYGQWLGGKTKQEAFIDAQLSIKQKYKSPYYWGAFVMVGE</sequence>
<feature type="chain" id="PRO_5037151795" evidence="2">
    <location>
        <begin position="25"/>
        <end position="1022"/>
    </location>
</feature>
<evidence type="ECO:0000313" key="4">
    <source>
        <dbReference type="EMBL" id="MBK6266444.1"/>
    </source>
</evidence>